<feature type="domain" description="N-acetyltransferase" evidence="3">
    <location>
        <begin position="1"/>
        <end position="134"/>
    </location>
</feature>
<protein>
    <submittedName>
        <fullName evidence="4">Acetyltransferase (GNAT) family protein</fullName>
    </submittedName>
</protein>
<dbReference type="PROSITE" id="PS51186">
    <property type="entry name" value="GNAT"/>
    <property type="match status" value="1"/>
</dbReference>
<dbReference type="InterPro" id="IPR016181">
    <property type="entry name" value="Acyl_CoA_acyltransferase"/>
</dbReference>
<dbReference type="CDD" id="cd04301">
    <property type="entry name" value="NAT_SF"/>
    <property type="match status" value="1"/>
</dbReference>
<name>A0A1G9TV38_9EURY</name>
<dbReference type="AlphaFoldDB" id="A0A1G9TV38"/>
<organism evidence="4 5">
    <name type="scientific">Halogranum gelatinilyticum</name>
    <dbReference type="NCBI Taxonomy" id="660521"/>
    <lineage>
        <taxon>Archaea</taxon>
        <taxon>Methanobacteriati</taxon>
        <taxon>Methanobacteriota</taxon>
        <taxon>Stenosarchaea group</taxon>
        <taxon>Halobacteria</taxon>
        <taxon>Halobacteriales</taxon>
        <taxon>Haloferacaceae</taxon>
    </lineage>
</organism>
<dbReference type="InterPro" id="IPR000182">
    <property type="entry name" value="GNAT_dom"/>
</dbReference>
<reference evidence="5" key="1">
    <citation type="submission" date="2016-10" db="EMBL/GenBank/DDBJ databases">
        <authorList>
            <person name="Varghese N."/>
            <person name="Submissions S."/>
        </authorList>
    </citation>
    <scope>NUCLEOTIDE SEQUENCE [LARGE SCALE GENOMIC DNA]</scope>
    <source>
        <strain evidence="5">CGMCC 1.10119</strain>
    </source>
</reference>
<keyword evidence="1 4" id="KW-0808">Transferase</keyword>
<proteinExistence type="predicted"/>
<dbReference type="Proteomes" id="UP000199451">
    <property type="component" value="Unassembled WGS sequence"/>
</dbReference>
<accession>A0A1G9TV38</accession>
<dbReference type="InterPro" id="IPR050832">
    <property type="entry name" value="Bact_Acetyltransf"/>
</dbReference>
<gene>
    <name evidence="4" type="ORF">SAMN04487949_1921</name>
</gene>
<dbReference type="PANTHER" id="PTHR43877">
    <property type="entry name" value="AMINOALKYLPHOSPHONATE N-ACETYLTRANSFERASE-RELATED-RELATED"/>
    <property type="match status" value="1"/>
</dbReference>
<dbReference type="OrthoDB" id="87545at2157"/>
<dbReference type="Gene3D" id="3.40.630.30">
    <property type="match status" value="1"/>
</dbReference>
<evidence type="ECO:0000256" key="1">
    <source>
        <dbReference type="ARBA" id="ARBA00022679"/>
    </source>
</evidence>
<dbReference type="Pfam" id="PF00583">
    <property type="entry name" value="Acetyltransf_1"/>
    <property type="match status" value="1"/>
</dbReference>
<dbReference type="RefSeq" id="WP_089697084.1">
    <property type="nucleotide sequence ID" value="NZ_FNHL01000002.1"/>
</dbReference>
<keyword evidence="2" id="KW-0012">Acyltransferase</keyword>
<dbReference type="SUPFAM" id="SSF55729">
    <property type="entry name" value="Acyl-CoA N-acyltransferases (Nat)"/>
    <property type="match status" value="1"/>
</dbReference>
<keyword evidence="5" id="KW-1185">Reference proteome</keyword>
<evidence type="ECO:0000256" key="2">
    <source>
        <dbReference type="ARBA" id="ARBA00023315"/>
    </source>
</evidence>
<dbReference type="GO" id="GO:0016747">
    <property type="term" value="F:acyltransferase activity, transferring groups other than amino-acyl groups"/>
    <property type="evidence" value="ECO:0007669"/>
    <property type="project" value="InterPro"/>
</dbReference>
<evidence type="ECO:0000313" key="4">
    <source>
        <dbReference type="EMBL" id="SDM51451.1"/>
    </source>
</evidence>
<dbReference type="EMBL" id="FNHL01000002">
    <property type="protein sequence ID" value="SDM51451.1"/>
    <property type="molecule type" value="Genomic_DNA"/>
</dbReference>
<dbReference type="STRING" id="660521.SAMN04487949_1921"/>
<evidence type="ECO:0000259" key="3">
    <source>
        <dbReference type="PROSITE" id="PS51186"/>
    </source>
</evidence>
<evidence type="ECO:0000313" key="5">
    <source>
        <dbReference type="Proteomes" id="UP000199451"/>
    </source>
</evidence>
<sequence length="134" mass="14425">MIRRATPTDGSRLARLQSLLPRQSPDLLDYGLVVGDVLVATVDGDVVGYVLPVPGDGVHVAELVVDDDHRREGHATALLDAVTDGLAAGEEVTLAVEPDNEGAQAFYRAIGFEERERRPDYFGGAPALWFVKTV</sequence>